<dbReference type="InterPro" id="IPR001851">
    <property type="entry name" value="ABC_transp_permease"/>
</dbReference>
<gene>
    <name evidence="7" type="ORF">SAMN04487969_102286</name>
</gene>
<name>A0A1I2A4P3_9BACL</name>
<dbReference type="GO" id="GO:0022857">
    <property type="term" value="F:transmembrane transporter activity"/>
    <property type="evidence" value="ECO:0007669"/>
    <property type="project" value="InterPro"/>
</dbReference>
<protein>
    <submittedName>
        <fullName evidence="7">Ribose transport system permease protein</fullName>
    </submittedName>
</protein>
<comment type="subcellular location">
    <subcellularLocation>
        <location evidence="1">Cell membrane</location>
        <topology evidence="1">Multi-pass membrane protein</topology>
    </subcellularLocation>
</comment>
<feature type="transmembrane region" description="Helical" evidence="6">
    <location>
        <begin position="57"/>
        <end position="76"/>
    </location>
</feature>
<dbReference type="CDD" id="cd06579">
    <property type="entry name" value="TM_PBP1_transp_AraH_like"/>
    <property type="match status" value="1"/>
</dbReference>
<accession>A0A1I2A4P3</accession>
<feature type="transmembrane region" description="Helical" evidence="6">
    <location>
        <begin position="172"/>
        <end position="199"/>
    </location>
</feature>
<organism evidence="7 8">
    <name type="scientific">Paenibacillus algorifonticola</name>
    <dbReference type="NCBI Taxonomy" id="684063"/>
    <lineage>
        <taxon>Bacteria</taxon>
        <taxon>Bacillati</taxon>
        <taxon>Bacillota</taxon>
        <taxon>Bacilli</taxon>
        <taxon>Bacillales</taxon>
        <taxon>Paenibacillaceae</taxon>
        <taxon>Paenibacillus</taxon>
    </lineage>
</organism>
<evidence type="ECO:0000256" key="1">
    <source>
        <dbReference type="ARBA" id="ARBA00004651"/>
    </source>
</evidence>
<proteinExistence type="predicted"/>
<keyword evidence="3 6" id="KW-0812">Transmembrane</keyword>
<dbReference type="Proteomes" id="UP000183410">
    <property type="component" value="Unassembled WGS sequence"/>
</dbReference>
<keyword evidence="4 6" id="KW-1133">Transmembrane helix</keyword>
<feature type="transmembrane region" description="Helical" evidence="6">
    <location>
        <begin position="25"/>
        <end position="45"/>
    </location>
</feature>
<feature type="transmembrane region" description="Helical" evidence="6">
    <location>
        <begin position="307"/>
        <end position="323"/>
    </location>
</feature>
<feature type="transmembrane region" description="Helical" evidence="6">
    <location>
        <begin position="131"/>
        <end position="151"/>
    </location>
</feature>
<evidence type="ECO:0000256" key="4">
    <source>
        <dbReference type="ARBA" id="ARBA00022989"/>
    </source>
</evidence>
<evidence type="ECO:0000313" key="7">
    <source>
        <dbReference type="EMBL" id="SFE38786.1"/>
    </source>
</evidence>
<dbReference type="Pfam" id="PF02653">
    <property type="entry name" value="BPD_transp_2"/>
    <property type="match status" value="1"/>
</dbReference>
<dbReference type="PANTHER" id="PTHR32196">
    <property type="entry name" value="ABC TRANSPORTER PERMEASE PROTEIN YPHD-RELATED-RELATED"/>
    <property type="match status" value="1"/>
</dbReference>
<evidence type="ECO:0000256" key="6">
    <source>
        <dbReference type="SAM" id="Phobius"/>
    </source>
</evidence>
<evidence type="ECO:0000256" key="5">
    <source>
        <dbReference type="ARBA" id="ARBA00023136"/>
    </source>
</evidence>
<evidence type="ECO:0000256" key="2">
    <source>
        <dbReference type="ARBA" id="ARBA00022475"/>
    </source>
</evidence>
<evidence type="ECO:0000256" key="3">
    <source>
        <dbReference type="ARBA" id="ARBA00022692"/>
    </source>
</evidence>
<dbReference type="AlphaFoldDB" id="A0A1I2A4P3"/>
<reference evidence="8" key="1">
    <citation type="submission" date="2016-10" db="EMBL/GenBank/DDBJ databases">
        <authorList>
            <person name="Varghese N."/>
            <person name="Submissions S."/>
        </authorList>
    </citation>
    <scope>NUCLEOTIDE SEQUENCE [LARGE SCALE GENOMIC DNA]</scope>
    <source>
        <strain evidence="8">CGMCC 1.10223</strain>
    </source>
</reference>
<keyword evidence="5 6" id="KW-0472">Membrane</keyword>
<feature type="transmembrane region" description="Helical" evidence="6">
    <location>
        <begin position="106"/>
        <end position="125"/>
    </location>
</feature>
<evidence type="ECO:0000313" key="8">
    <source>
        <dbReference type="Proteomes" id="UP000183410"/>
    </source>
</evidence>
<keyword evidence="2" id="KW-1003">Cell membrane</keyword>
<dbReference type="EMBL" id="FONN01000002">
    <property type="protein sequence ID" value="SFE38786.1"/>
    <property type="molecule type" value="Genomic_DNA"/>
</dbReference>
<sequence length="329" mass="34561">MSTLGNQLNLNTERQGLFKNMNSLMLRYGVVVAFIVVVGLSAILYPGFLRPANLLNIFSQLAIVGIMSIGMTFVMITGGLDMSVGGIYALCATLIASYADSMPLPVAFAITLVVGLAAGLINGMLVTRLRVPPFVATLGTGSVFTGIALIYSNAQPFFVQKESFQWMGSGELGAIPVAVFLLFLVYVVGAIVLAFTTYGRSLYALGGNKEASRLSGLRVNWLISSTYGLSGLCAAVSGILIASRLGQGQANIGETIALDVIAAVVIGGTSLSGGEGAIWRTIVGGCILAVLSNVFDSLSLSPYWQSVFKGCIIIGAVMFDYYARTKTQT</sequence>
<keyword evidence="8" id="KW-1185">Reference proteome</keyword>
<dbReference type="GO" id="GO:0005886">
    <property type="term" value="C:plasma membrane"/>
    <property type="evidence" value="ECO:0007669"/>
    <property type="project" value="UniProtKB-SubCell"/>
</dbReference>
<feature type="transmembrane region" description="Helical" evidence="6">
    <location>
        <begin position="219"/>
        <end position="240"/>
    </location>
</feature>
<dbReference type="RefSeq" id="WP_082110706.1">
    <property type="nucleotide sequence ID" value="NZ_FONN01000002.1"/>
</dbReference>